<dbReference type="Proteomes" id="UP000432350">
    <property type="component" value="Unassembled WGS sequence"/>
</dbReference>
<dbReference type="EMBL" id="CABWMV010000003">
    <property type="protein sequence ID" value="VXC42185.1"/>
    <property type="molecule type" value="Genomic_DNA"/>
</dbReference>
<reference evidence="1 2" key="1">
    <citation type="submission" date="2019-10" db="EMBL/GenBank/DDBJ databases">
        <authorList>
            <person name="Karimi E."/>
        </authorList>
    </citation>
    <scope>NUCLEOTIDE SEQUENCE [LARGE SCALE GENOMIC DNA]</scope>
    <source>
        <strain evidence="1">Sphingobacterium sp. 8BC</strain>
    </source>
</reference>
<evidence type="ECO:0000313" key="2">
    <source>
        <dbReference type="Proteomes" id="UP000432350"/>
    </source>
</evidence>
<dbReference type="AlphaFoldDB" id="A0A653YHV0"/>
<protein>
    <submittedName>
        <fullName evidence="1">Uncharacterized protein</fullName>
    </submittedName>
</protein>
<organism evidence="1 2">
    <name type="scientific">Sphingobacterium multivorum</name>
    <dbReference type="NCBI Taxonomy" id="28454"/>
    <lineage>
        <taxon>Bacteria</taxon>
        <taxon>Pseudomonadati</taxon>
        <taxon>Bacteroidota</taxon>
        <taxon>Sphingobacteriia</taxon>
        <taxon>Sphingobacteriales</taxon>
        <taxon>Sphingobacteriaceae</taxon>
        <taxon>Sphingobacterium</taxon>
    </lineage>
</organism>
<gene>
    <name evidence="1" type="ORF">SPHINGO8BC_110185</name>
</gene>
<name>A0A653YHV0_SPHMU</name>
<sequence>MKFIKVKTVENSLLEMKLDLICDQLLHSNKYISTGTNQ</sequence>
<accession>A0A653YHV0</accession>
<evidence type="ECO:0000313" key="1">
    <source>
        <dbReference type="EMBL" id="VXC42185.1"/>
    </source>
</evidence>
<proteinExistence type="predicted"/>